<dbReference type="EMBL" id="FPHY01000039">
    <property type="protein sequence ID" value="SFV85619.1"/>
    <property type="molecule type" value="Genomic_DNA"/>
</dbReference>
<sequence>MNNHQNAILHQFENFLKTPLALLGVDLKNSKINKICHFANHSYLSAREATHCKGLSNDVLKMVFFKNPILIVKCH</sequence>
<protein>
    <submittedName>
        <fullName evidence="1">Uncharacterized protein</fullName>
    </submittedName>
</protein>
<name>A0A1W1DV39_9ZZZZ</name>
<dbReference type="AlphaFoldDB" id="A0A1W1DV39"/>
<organism evidence="1">
    <name type="scientific">hydrothermal vent metagenome</name>
    <dbReference type="NCBI Taxonomy" id="652676"/>
    <lineage>
        <taxon>unclassified sequences</taxon>
        <taxon>metagenomes</taxon>
        <taxon>ecological metagenomes</taxon>
    </lineage>
</organism>
<reference evidence="1" key="1">
    <citation type="submission" date="2016-10" db="EMBL/GenBank/DDBJ databases">
        <authorList>
            <person name="de Groot N.N."/>
        </authorList>
    </citation>
    <scope>NUCLEOTIDE SEQUENCE</scope>
</reference>
<evidence type="ECO:0000313" key="1">
    <source>
        <dbReference type="EMBL" id="SFV85619.1"/>
    </source>
</evidence>
<gene>
    <name evidence="1" type="ORF">MNB_SUP05-SYMBIONT-4-798</name>
</gene>
<accession>A0A1W1DV39</accession>
<proteinExistence type="predicted"/>